<gene>
    <name evidence="2" type="ORF">SIL87_14850</name>
</gene>
<dbReference type="RefSeq" id="WP_319614889.1">
    <property type="nucleotide sequence ID" value="NZ_JAWXYB010000018.1"/>
</dbReference>
<dbReference type="AlphaFoldDB" id="A0AAW9DS50"/>
<sequence>MPELSAGATLHEAMMTSAIADATAAPMQDSPDRFTFGSPLKSPLVRGWLGDAAGLYLAGVMNTTRWTIEADDLLDTLRQGTPCIIAFWHECLPAMPVLWRTAGRIATGPTGYVLASRHRDGQLIARTMGRFGVRAIGGSTSRGGAAGLRELVRLIGLGHPVGLTPDGPRGPRRRAAPGVAQLAVLTGAPVFCVAAATSRAITLGSWDAMRIPLPFSRGAVVAGAGVSVTRGGLEAARADIEAQLTANLARAQIRCR</sequence>
<dbReference type="EMBL" id="JAWXYB010000018">
    <property type="protein sequence ID" value="MDX5932039.1"/>
    <property type="molecule type" value="Genomic_DNA"/>
</dbReference>
<keyword evidence="2" id="KW-0012">Acyltransferase</keyword>
<evidence type="ECO:0000313" key="3">
    <source>
        <dbReference type="Proteomes" id="UP001279553"/>
    </source>
</evidence>
<proteinExistence type="predicted"/>
<dbReference type="GO" id="GO:0016746">
    <property type="term" value="F:acyltransferase activity"/>
    <property type="evidence" value="ECO:0007669"/>
    <property type="project" value="UniProtKB-KW"/>
</dbReference>
<keyword evidence="3" id="KW-1185">Reference proteome</keyword>
<evidence type="ECO:0000259" key="1">
    <source>
        <dbReference type="Pfam" id="PF04028"/>
    </source>
</evidence>
<keyword evidence="2" id="KW-0808">Transferase</keyword>
<reference evidence="2 3" key="1">
    <citation type="submission" date="2023-11" db="EMBL/GenBank/DDBJ databases">
        <title>MicrobeMod: A computational toolkit for identifying prokaryotic methylation and restriction-modification with nanopore sequencing.</title>
        <authorList>
            <person name="Crits-Christoph A."/>
            <person name="Kang S.C."/>
            <person name="Lee H."/>
            <person name="Ostrov N."/>
        </authorList>
    </citation>
    <scope>NUCLEOTIDE SEQUENCE [LARGE SCALE GENOMIC DNA]</scope>
    <source>
        <strain evidence="2 3">DSMZ 700</strain>
    </source>
</reference>
<name>A0AAW9DS50_ACIAO</name>
<dbReference type="Proteomes" id="UP001279553">
    <property type="component" value="Unassembled WGS sequence"/>
</dbReference>
<dbReference type="InterPro" id="IPR007172">
    <property type="entry name" value="DUF374"/>
</dbReference>
<organism evidence="2 3">
    <name type="scientific">Acidiphilium acidophilum</name>
    <name type="common">Thiobacillus acidophilus</name>
    <dbReference type="NCBI Taxonomy" id="76588"/>
    <lineage>
        <taxon>Bacteria</taxon>
        <taxon>Pseudomonadati</taxon>
        <taxon>Pseudomonadota</taxon>
        <taxon>Alphaproteobacteria</taxon>
        <taxon>Acetobacterales</taxon>
        <taxon>Acidocellaceae</taxon>
        <taxon>Acidiphilium</taxon>
    </lineage>
</organism>
<dbReference type="CDD" id="cd07983">
    <property type="entry name" value="LPLAT_DUF374-like"/>
    <property type="match status" value="1"/>
</dbReference>
<protein>
    <submittedName>
        <fullName evidence="2">Lysophospholipid acyltransferase family protein</fullName>
    </submittedName>
</protein>
<feature type="domain" description="DUF374" evidence="1">
    <location>
        <begin position="109"/>
        <end position="172"/>
    </location>
</feature>
<dbReference type="Pfam" id="PF04028">
    <property type="entry name" value="DUF374"/>
    <property type="match status" value="1"/>
</dbReference>
<accession>A0AAW9DS50</accession>
<comment type="caution">
    <text evidence="2">The sequence shown here is derived from an EMBL/GenBank/DDBJ whole genome shotgun (WGS) entry which is preliminary data.</text>
</comment>
<evidence type="ECO:0000313" key="2">
    <source>
        <dbReference type="EMBL" id="MDX5932039.1"/>
    </source>
</evidence>